<gene>
    <name evidence="10" type="ORF">EUA06_04675</name>
</gene>
<feature type="transmembrane region" description="Helical" evidence="8">
    <location>
        <begin position="15"/>
        <end position="38"/>
    </location>
</feature>
<evidence type="ECO:0000259" key="9">
    <source>
        <dbReference type="PROSITE" id="PS50928"/>
    </source>
</evidence>
<evidence type="ECO:0000256" key="7">
    <source>
        <dbReference type="ARBA" id="ARBA00023136"/>
    </source>
</evidence>
<dbReference type="OrthoDB" id="9810794at2"/>
<feature type="transmembrane region" description="Helical" evidence="8">
    <location>
        <begin position="110"/>
        <end position="136"/>
    </location>
</feature>
<proteinExistence type="inferred from homology"/>
<feature type="domain" description="ABC transmembrane type-1" evidence="9">
    <location>
        <begin position="72"/>
        <end position="268"/>
    </location>
</feature>
<dbReference type="PANTHER" id="PTHR43848">
    <property type="entry name" value="PUTRESCINE TRANSPORT SYSTEM PERMEASE PROTEIN POTI"/>
    <property type="match status" value="1"/>
</dbReference>
<dbReference type="RefSeq" id="WP_129473867.1">
    <property type="nucleotide sequence ID" value="NZ_SDWS01000002.1"/>
</dbReference>
<dbReference type="InterPro" id="IPR051789">
    <property type="entry name" value="Bact_Polyamine_Transport"/>
</dbReference>
<dbReference type="PANTHER" id="PTHR43848:SF2">
    <property type="entry name" value="PUTRESCINE TRANSPORT SYSTEM PERMEASE PROTEIN POTI"/>
    <property type="match status" value="1"/>
</dbReference>
<evidence type="ECO:0000313" key="11">
    <source>
        <dbReference type="Proteomes" id="UP000291838"/>
    </source>
</evidence>
<dbReference type="GO" id="GO:0005886">
    <property type="term" value="C:plasma membrane"/>
    <property type="evidence" value="ECO:0007669"/>
    <property type="project" value="UniProtKB-SubCell"/>
</dbReference>
<feature type="transmembrane region" description="Helical" evidence="8">
    <location>
        <begin position="156"/>
        <end position="176"/>
    </location>
</feature>
<dbReference type="AlphaFoldDB" id="A0A4Q2RT59"/>
<dbReference type="PROSITE" id="PS50928">
    <property type="entry name" value="ABC_TM1"/>
    <property type="match status" value="1"/>
</dbReference>
<feature type="transmembrane region" description="Helical" evidence="8">
    <location>
        <begin position="252"/>
        <end position="272"/>
    </location>
</feature>
<keyword evidence="6 8" id="KW-1133">Transmembrane helix</keyword>
<dbReference type="InterPro" id="IPR000515">
    <property type="entry name" value="MetI-like"/>
</dbReference>
<sequence length="293" mass="31634">MTNSKPKGVRFPRPLALLVWAYILWNLLPVVSAMAFSFNASRSRSEWHGFSTQWWSGTPLSLFDNEEYTSALTHSLELAAMTTVLSTVLGTLLALAVTRIRGIGRRPVNFILMIPIVTPELILAVGLYLSLTFIMVWPFSAIELGTTAQVVGQVTYTVGFVVVIIRGRIAVLGDGLEAAARDLGAGPIAALVLVLFRLLLPAVLVGAMISFAFSIDNFVITQYLSADSSTVSIPMYLYENARGGNATPALNALATVLVLSTLVVVALASLMYRWATRRESVESHITSTVALSA</sequence>
<dbReference type="CDD" id="cd06261">
    <property type="entry name" value="TM_PBP2"/>
    <property type="match status" value="1"/>
</dbReference>
<dbReference type="GO" id="GO:0055085">
    <property type="term" value="P:transmembrane transport"/>
    <property type="evidence" value="ECO:0007669"/>
    <property type="project" value="InterPro"/>
</dbReference>
<evidence type="ECO:0000256" key="2">
    <source>
        <dbReference type="ARBA" id="ARBA00007069"/>
    </source>
</evidence>
<evidence type="ECO:0000313" key="10">
    <source>
        <dbReference type="EMBL" id="RYB92261.1"/>
    </source>
</evidence>
<evidence type="ECO:0000256" key="8">
    <source>
        <dbReference type="RuleBase" id="RU363032"/>
    </source>
</evidence>
<dbReference type="InterPro" id="IPR035906">
    <property type="entry name" value="MetI-like_sf"/>
</dbReference>
<evidence type="ECO:0000256" key="3">
    <source>
        <dbReference type="ARBA" id="ARBA00022448"/>
    </source>
</evidence>
<dbReference type="Gene3D" id="1.10.3720.10">
    <property type="entry name" value="MetI-like"/>
    <property type="match status" value="1"/>
</dbReference>
<comment type="subcellular location">
    <subcellularLocation>
        <location evidence="1 8">Cell membrane</location>
        <topology evidence="1 8">Multi-pass membrane protein</topology>
    </subcellularLocation>
</comment>
<evidence type="ECO:0000256" key="1">
    <source>
        <dbReference type="ARBA" id="ARBA00004651"/>
    </source>
</evidence>
<keyword evidence="7 8" id="KW-0472">Membrane</keyword>
<evidence type="ECO:0000256" key="4">
    <source>
        <dbReference type="ARBA" id="ARBA00022475"/>
    </source>
</evidence>
<evidence type="ECO:0000256" key="5">
    <source>
        <dbReference type="ARBA" id="ARBA00022692"/>
    </source>
</evidence>
<feature type="transmembrane region" description="Helical" evidence="8">
    <location>
        <begin position="188"/>
        <end position="215"/>
    </location>
</feature>
<dbReference type="EMBL" id="SDWS01000002">
    <property type="protein sequence ID" value="RYB92261.1"/>
    <property type="molecule type" value="Genomic_DNA"/>
</dbReference>
<keyword evidence="11" id="KW-1185">Reference proteome</keyword>
<accession>A0A4Q2RT59</accession>
<name>A0A4Q2RT59_9ACTN</name>
<dbReference type="Pfam" id="PF00528">
    <property type="entry name" value="BPD_transp_1"/>
    <property type="match status" value="1"/>
</dbReference>
<dbReference type="SUPFAM" id="SSF161098">
    <property type="entry name" value="MetI-like"/>
    <property type="match status" value="1"/>
</dbReference>
<protein>
    <submittedName>
        <fullName evidence="10">ABC transporter permease subunit</fullName>
    </submittedName>
</protein>
<keyword evidence="4" id="KW-1003">Cell membrane</keyword>
<organism evidence="10 11">
    <name type="scientific">Nocardioides glacieisoli</name>
    <dbReference type="NCBI Taxonomy" id="1168730"/>
    <lineage>
        <taxon>Bacteria</taxon>
        <taxon>Bacillati</taxon>
        <taxon>Actinomycetota</taxon>
        <taxon>Actinomycetes</taxon>
        <taxon>Propionibacteriales</taxon>
        <taxon>Nocardioidaceae</taxon>
        <taxon>Nocardioides</taxon>
    </lineage>
</organism>
<keyword evidence="3 8" id="KW-0813">Transport</keyword>
<reference evidence="10 11" key="1">
    <citation type="submission" date="2019-01" db="EMBL/GenBank/DDBJ databases">
        <title>Novel species of Nocardioides.</title>
        <authorList>
            <person name="Liu Q."/>
            <person name="Xin Y.-H."/>
        </authorList>
    </citation>
    <scope>NUCLEOTIDE SEQUENCE [LARGE SCALE GENOMIC DNA]</scope>
    <source>
        <strain evidence="10 11">HLT3-15</strain>
    </source>
</reference>
<comment type="caution">
    <text evidence="10">The sequence shown here is derived from an EMBL/GenBank/DDBJ whole genome shotgun (WGS) entry which is preliminary data.</text>
</comment>
<dbReference type="Proteomes" id="UP000291838">
    <property type="component" value="Unassembled WGS sequence"/>
</dbReference>
<feature type="transmembrane region" description="Helical" evidence="8">
    <location>
        <begin position="78"/>
        <end position="98"/>
    </location>
</feature>
<comment type="similarity">
    <text evidence="2">Belongs to the binding-protein-dependent transport system permease family. CysTW subfamily.</text>
</comment>
<evidence type="ECO:0000256" key="6">
    <source>
        <dbReference type="ARBA" id="ARBA00022989"/>
    </source>
</evidence>
<keyword evidence="5 8" id="KW-0812">Transmembrane</keyword>